<dbReference type="AlphaFoldDB" id="A0A2D3VJA5"/>
<dbReference type="EMBL" id="FJUY01000028">
    <property type="protein sequence ID" value="CZT25542.1"/>
    <property type="molecule type" value="Genomic_DNA"/>
</dbReference>
<dbReference type="GeneID" id="35606301"/>
<accession>A0A2D3VJA5</accession>
<dbReference type="OrthoDB" id="5366256at2759"/>
<dbReference type="Gene3D" id="3.30.160.60">
    <property type="entry name" value="Classic Zinc Finger"/>
    <property type="match status" value="1"/>
</dbReference>
<proteinExistence type="predicted"/>
<name>A0A2D3VJA5_9PEZI</name>
<organism evidence="2 3">
    <name type="scientific">Ramularia collo-cygni</name>
    <dbReference type="NCBI Taxonomy" id="112498"/>
    <lineage>
        <taxon>Eukaryota</taxon>
        <taxon>Fungi</taxon>
        <taxon>Dikarya</taxon>
        <taxon>Ascomycota</taxon>
        <taxon>Pezizomycotina</taxon>
        <taxon>Dothideomycetes</taxon>
        <taxon>Dothideomycetidae</taxon>
        <taxon>Mycosphaerellales</taxon>
        <taxon>Mycosphaerellaceae</taxon>
        <taxon>Ramularia</taxon>
    </lineage>
</organism>
<sequence length="245" mass="27354">MAHNLKGMHWNSNALPTSTASRQEPYRYLLQASDPNMAMAPPRASKPAVVRCRDSSLNMETHVLSGSSTECRQIVETASGSSLSSPHTLRFPVDDHTSSNSNRPRCFEHGCAGREFSNVYNYRRHIQERSRSKSTECPWCSAQFTRKSNRDAHIATGRCRRLNEELCETYHTLLTDPEFNRPSGAQQSVGESDSNILQGEARSSCLIEPKLFVTDDQTGILQEHLGGLTSAPLDWGWEQPFGQLG</sequence>
<dbReference type="Proteomes" id="UP000225277">
    <property type="component" value="Unassembled WGS sequence"/>
</dbReference>
<evidence type="ECO:0008006" key="4">
    <source>
        <dbReference type="Google" id="ProtNLM"/>
    </source>
</evidence>
<dbReference type="RefSeq" id="XP_023632265.1">
    <property type="nucleotide sequence ID" value="XM_023776497.1"/>
</dbReference>
<feature type="compositionally biased region" description="Polar residues" evidence="1">
    <location>
        <begin position="77"/>
        <end position="87"/>
    </location>
</feature>
<evidence type="ECO:0000256" key="1">
    <source>
        <dbReference type="SAM" id="MobiDB-lite"/>
    </source>
</evidence>
<dbReference type="InterPro" id="IPR036236">
    <property type="entry name" value="Znf_C2H2_sf"/>
</dbReference>
<dbReference type="SUPFAM" id="SSF57667">
    <property type="entry name" value="beta-beta-alpha zinc fingers"/>
    <property type="match status" value="1"/>
</dbReference>
<feature type="region of interest" description="Disordered" evidence="1">
    <location>
        <begin position="77"/>
        <end position="99"/>
    </location>
</feature>
<protein>
    <recommendedName>
        <fullName evidence="4">C2H2-type domain-containing protein</fullName>
    </recommendedName>
</protein>
<keyword evidence="3" id="KW-1185">Reference proteome</keyword>
<evidence type="ECO:0000313" key="3">
    <source>
        <dbReference type="Proteomes" id="UP000225277"/>
    </source>
</evidence>
<gene>
    <name evidence="2" type="ORF">RCC_11275</name>
</gene>
<reference evidence="2 3" key="1">
    <citation type="submission" date="2016-03" db="EMBL/GenBank/DDBJ databases">
        <authorList>
            <person name="Ploux O."/>
        </authorList>
    </citation>
    <scope>NUCLEOTIDE SEQUENCE [LARGE SCALE GENOMIC DNA]</scope>
    <source>
        <strain evidence="2 3">URUG2</strain>
    </source>
</reference>
<evidence type="ECO:0000313" key="2">
    <source>
        <dbReference type="EMBL" id="CZT25542.1"/>
    </source>
</evidence>